<dbReference type="RefSeq" id="WP_256308259.1">
    <property type="nucleotide sequence ID" value="NZ_JANHAW010000002.1"/>
</dbReference>
<dbReference type="AlphaFoldDB" id="A0ABD6DQG3"/>
<dbReference type="EMBL" id="JBHUDP010000001">
    <property type="protein sequence ID" value="MFD1684248.1"/>
    <property type="molecule type" value="Genomic_DNA"/>
</dbReference>
<accession>A0ABD6DQG3</accession>
<dbReference type="PROSITE" id="PS51318">
    <property type="entry name" value="TAT"/>
    <property type="match status" value="1"/>
</dbReference>
<keyword evidence="2" id="KW-1185">Reference proteome</keyword>
<evidence type="ECO:0000313" key="1">
    <source>
        <dbReference type="EMBL" id="MFD1684248.1"/>
    </source>
</evidence>
<proteinExistence type="predicted"/>
<comment type="caution">
    <text evidence="1">The sequence shown here is derived from an EMBL/GenBank/DDBJ whole genome shotgun (WGS) entry which is preliminary data.</text>
</comment>
<dbReference type="InterPro" id="IPR006311">
    <property type="entry name" value="TAT_signal"/>
</dbReference>
<name>A0ABD6DQG3_9EURY</name>
<evidence type="ECO:0008006" key="3">
    <source>
        <dbReference type="Google" id="ProtNLM"/>
    </source>
</evidence>
<sequence>MRRGVSRRRFLATVAAAAGLSSASGLGSAQRAAGFTPAENAYGFRNWSSEDQYFESPPSPTQSDIREHIVTTWDERAESAVGLGVAGLPRATLDAIAAQLRLAVVQQAGTNGHCYGMALTAQRYFEDPEAIPVDRRLASEIEVPTVPVERPEAPVYEEIVQRQADQFLRLRAFLGRRVFLYRDWLDTAAVLRDVREVVETFGSAALVLFNDTQFSHQVLAYDFEAKGSEVVIPIYDPNRPAPAYQRDRLELRFDRNGGTLSMRPYGIYTGVLFSRYDRIEAATDRTRPGPLDHVTVGRERFEESLFPLALITASTEDVELAVVGPEDRQMRRLQGEFADETRGEHSRVCSRYGVEPGAYRISVYGVRATDYELTVRVADADGAVVDETRVASIRPGEVHGYDLEIPEGSEGTLRRVQSGSRPIRLLAAGAVGVAAGAVGYGAVNRLRESEGPDS</sequence>
<protein>
    <recommendedName>
        <fullName evidence="3">Tat (Twin-arginine translocation) pathway signal sequence</fullName>
    </recommendedName>
</protein>
<dbReference type="Proteomes" id="UP001597092">
    <property type="component" value="Unassembled WGS sequence"/>
</dbReference>
<reference evidence="1 2" key="1">
    <citation type="journal article" date="2019" name="Int. J. Syst. Evol. Microbiol.">
        <title>The Global Catalogue of Microorganisms (GCM) 10K type strain sequencing project: providing services to taxonomists for standard genome sequencing and annotation.</title>
        <authorList>
            <consortium name="The Broad Institute Genomics Platform"/>
            <consortium name="The Broad Institute Genome Sequencing Center for Infectious Disease"/>
            <person name="Wu L."/>
            <person name="Ma J."/>
        </authorList>
    </citation>
    <scope>NUCLEOTIDE SEQUENCE [LARGE SCALE GENOMIC DNA]</scope>
    <source>
        <strain evidence="1 2">CGMCC 1.10387</strain>
    </source>
</reference>
<evidence type="ECO:0000313" key="2">
    <source>
        <dbReference type="Proteomes" id="UP001597092"/>
    </source>
</evidence>
<gene>
    <name evidence="1" type="ORF">ACFSAS_01330</name>
</gene>
<organism evidence="1 2">
    <name type="scientific">Halobellus litoreus</name>
    <dbReference type="NCBI Taxonomy" id="755310"/>
    <lineage>
        <taxon>Archaea</taxon>
        <taxon>Methanobacteriati</taxon>
        <taxon>Methanobacteriota</taxon>
        <taxon>Stenosarchaea group</taxon>
        <taxon>Halobacteria</taxon>
        <taxon>Halobacteriales</taxon>
        <taxon>Haloferacaceae</taxon>
        <taxon>Halobellus</taxon>
    </lineage>
</organism>